<dbReference type="AlphaFoldDB" id="A0A7Y6IXE9"/>
<evidence type="ECO:0000313" key="1">
    <source>
        <dbReference type="EMBL" id="NUW46182.1"/>
    </source>
</evidence>
<name>A0A7Y6IXE9_9ACTN</name>
<sequence>MLRYYEEQGLLHCVHDDGERLVPSTCPGMVSDLRRERRRVAEAISALRTSQQALDAMLAAALRQPGDAPSPNGRGRPD</sequence>
<organism evidence="1 2">
    <name type="scientific">Nonomuraea rhodomycinica</name>
    <dbReference type="NCBI Taxonomy" id="1712872"/>
    <lineage>
        <taxon>Bacteria</taxon>
        <taxon>Bacillati</taxon>
        <taxon>Actinomycetota</taxon>
        <taxon>Actinomycetes</taxon>
        <taxon>Streptosporangiales</taxon>
        <taxon>Streptosporangiaceae</taxon>
        <taxon>Nonomuraea</taxon>
    </lineage>
</organism>
<dbReference type="Proteomes" id="UP000546126">
    <property type="component" value="Unassembled WGS sequence"/>
</dbReference>
<dbReference type="EMBL" id="JABWGO010000014">
    <property type="protein sequence ID" value="NUW46182.1"/>
    <property type="molecule type" value="Genomic_DNA"/>
</dbReference>
<keyword evidence="2" id="KW-1185">Reference proteome</keyword>
<gene>
    <name evidence="1" type="ORF">HT134_39625</name>
</gene>
<evidence type="ECO:0000313" key="2">
    <source>
        <dbReference type="Proteomes" id="UP000546126"/>
    </source>
</evidence>
<comment type="caution">
    <text evidence="1">The sequence shown here is derived from an EMBL/GenBank/DDBJ whole genome shotgun (WGS) entry which is preliminary data.</text>
</comment>
<protein>
    <recommendedName>
        <fullName evidence="3">MerR family transcriptional regulator</fullName>
    </recommendedName>
</protein>
<evidence type="ECO:0008006" key="3">
    <source>
        <dbReference type="Google" id="ProtNLM"/>
    </source>
</evidence>
<reference evidence="1 2" key="1">
    <citation type="submission" date="2020-06" db="EMBL/GenBank/DDBJ databases">
        <authorList>
            <person name="Chanama M."/>
        </authorList>
    </citation>
    <scope>NUCLEOTIDE SEQUENCE [LARGE SCALE GENOMIC DNA]</scope>
    <source>
        <strain evidence="1 2">TBRC6557</strain>
    </source>
</reference>
<proteinExistence type="predicted"/>
<accession>A0A7Y6IXE9</accession>